<organism evidence="2 3">
    <name type="scientific">Aquabacterium lacunae</name>
    <dbReference type="NCBI Taxonomy" id="2528630"/>
    <lineage>
        <taxon>Bacteria</taxon>
        <taxon>Pseudomonadati</taxon>
        <taxon>Pseudomonadota</taxon>
        <taxon>Betaproteobacteria</taxon>
        <taxon>Burkholderiales</taxon>
        <taxon>Aquabacterium</taxon>
    </lineage>
</organism>
<evidence type="ECO:0000256" key="1">
    <source>
        <dbReference type="SAM" id="Coils"/>
    </source>
</evidence>
<sequence>MLGSSEVGAKCECICPSCRQPLWAINVGKPPSHFELPGTQRKHFKHEHSGQEKCLSGVSKIIALQLFVDQDVVALPPRRRNLPTTLPTGEVVYVKQELPGETVPIVRRTWIDDVSARLELPDGRILVVTVRTKEQIYDSGESRCVLSLADVADPEIASWDTRQILEYLRLPGCGIDWESHWQDDQLDARLPDDIASTREQYLDGIPAEYLEGLDGKQASETVLHWLIKKALSSTGVIRVPEHTVPVTMNMPNGETQTALAFCPGFDLYIEDVRLEKAFDSMVPDVFCTARKSSTVADAVPFMFEAAVTNYLSQEKKQKIINARVGCIQIRADLFPMAHRAKSKEIISLIQGTSTAKQWIVHPWMEPEIAKARRQLENRFAAMQRTQKELAAKQQARRRAEQQQLEARQRLQRDQRKHESWLKSASTYQLAKGFIRAIQAEWSDKPAMVGTYVVTSESIALELRGRSVLPDAWRPLTNRDGFFAQILRIRIGSESQAIGDAVALLAASASSYAWHRYPQAVPLLFAFERYKPHLNDLQMATLSRTAATIRASVEQGHSKYLRSTDWDDFLIVAFPEMAIDLQSPFATEVDQARIVKEQEVKAQAERRRQATRATRVALRDRLKAEQELRKRTAEQAAVQRLVSEALDSYTGKIRWDGPLRPESDAMIIYSKFGGKFFLQQPSSMQVIKAAIQCRGWRYPVDAALRFIPFQDSKDVHLAVNLLMHAGLIACDLKPA</sequence>
<dbReference type="EMBL" id="SIXI01000001">
    <property type="protein sequence ID" value="TBO34468.1"/>
    <property type="molecule type" value="Genomic_DNA"/>
</dbReference>
<proteinExistence type="predicted"/>
<reference evidence="2 3" key="1">
    <citation type="submission" date="2019-02" db="EMBL/GenBank/DDBJ databases">
        <title>Aquabacterium sp. strain KMB7.</title>
        <authorList>
            <person name="Chen W.-M."/>
        </authorList>
    </citation>
    <scope>NUCLEOTIDE SEQUENCE [LARGE SCALE GENOMIC DNA]</scope>
    <source>
        <strain evidence="2 3">KMB7</strain>
    </source>
</reference>
<comment type="caution">
    <text evidence="2">The sequence shown here is derived from an EMBL/GenBank/DDBJ whole genome shotgun (WGS) entry which is preliminary data.</text>
</comment>
<evidence type="ECO:0000313" key="2">
    <source>
        <dbReference type="EMBL" id="TBO34468.1"/>
    </source>
</evidence>
<dbReference type="Proteomes" id="UP000292120">
    <property type="component" value="Unassembled WGS sequence"/>
</dbReference>
<protein>
    <submittedName>
        <fullName evidence="2">Uncharacterized protein</fullName>
    </submittedName>
</protein>
<dbReference type="AlphaFoldDB" id="A0A4Q9H346"/>
<accession>A0A4Q9H346</accession>
<keyword evidence="1" id="KW-0175">Coiled coil</keyword>
<name>A0A4Q9H346_9BURK</name>
<dbReference type="OrthoDB" id="8561998at2"/>
<feature type="coiled-coil region" evidence="1">
    <location>
        <begin position="368"/>
        <end position="416"/>
    </location>
</feature>
<keyword evidence="3" id="KW-1185">Reference proteome</keyword>
<gene>
    <name evidence="2" type="ORF">EYS42_03395</name>
</gene>
<dbReference type="RefSeq" id="WP_130966411.1">
    <property type="nucleotide sequence ID" value="NZ_SIXI01000001.1"/>
</dbReference>
<evidence type="ECO:0000313" key="3">
    <source>
        <dbReference type="Proteomes" id="UP000292120"/>
    </source>
</evidence>